<evidence type="ECO:0000313" key="2">
    <source>
        <dbReference type="EMBL" id="OGG72594.1"/>
    </source>
</evidence>
<organism evidence="2 3">
    <name type="scientific">Candidatus Kaiserbacteria bacterium RIFCSPLOWO2_01_FULL_53_17</name>
    <dbReference type="NCBI Taxonomy" id="1798511"/>
    <lineage>
        <taxon>Bacteria</taxon>
        <taxon>Candidatus Kaiseribacteriota</taxon>
    </lineage>
</organism>
<name>A0A1F6EG22_9BACT</name>
<dbReference type="Pfam" id="PF07963">
    <property type="entry name" value="N_methyl"/>
    <property type="match status" value="1"/>
</dbReference>
<evidence type="ECO:0008006" key="4">
    <source>
        <dbReference type="Google" id="ProtNLM"/>
    </source>
</evidence>
<proteinExistence type="predicted"/>
<keyword evidence="1" id="KW-1133">Transmembrane helix</keyword>
<dbReference type="SUPFAM" id="SSF54523">
    <property type="entry name" value="Pili subunits"/>
    <property type="match status" value="1"/>
</dbReference>
<accession>A0A1F6EG22</accession>
<dbReference type="Proteomes" id="UP000177306">
    <property type="component" value="Unassembled WGS sequence"/>
</dbReference>
<protein>
    <recommendedName>
        <fullName evidence="4">General secretion pathway GspH domain-containing protein</fullName>
    </recommendedName>
</protein>
<dbReference type="InterPro" id="IPR045584">
    <property type="entry name" value="Pilin-like"/>
</dbReference>
<dbReference type="InterPro" id="IPR012902">
    <property type="entry name" value="N_methyl_site"/>
</dbReference>
<evidence type="ECO:0000256" key="1">
    <source>
        <dbReference type="SAM" id="Phobius"/>
    </source>
</evidence>
<sequence length="227" mass="24708">MGQVKQNKTNKMNFSKFQIPDSRFQSGFALIELLVTTSIIAIISSIVLFSFPSFASTIILENLTHEIALVVRQAQVYGTSIRAVAGTDTFPGYGAHFDASEPTKVIFFADIYPPSEPVAGNGVYTNDGDDIQEDGEDIPVEIFTVERGNTISELCYTQSGIEECDGVNTLDITFKRPDPDANIRENSGIPIRDTARIKVSPPAGSTVEPRFITVYLTGQITVTSASE</sequence>
<reference evidence="2 3" key="1">
    <citation type="journal article" date="2016" name="Nat. Commun.">
        <title>Thousands of microbial genomes shed light on interconnected biogeochemical processes in an aquifer system.</title>
        <authorList>
            <person name="Anantharaman K."/>
            <person name="Brown C.T."/>
            <person name="Hug L.A."/>
            <person name="Sharon I."/>
            <person name="Castelle C.J."/>
            <person name="Probst A.J."/>
            <person name="Thomas B.C."/>
            <person name="Singh A."/>
            <person name="Wilkins M.J."/>
            <person name="Karaoz U."/>
            <person name="Brodie E.L."/>
            <person name="Williams K.H."/>
            <person name="Hubbard S.S."/>
            <person name="Banfield J.F."/>
        </authorList>
    </citation>
    <scope>NUCLEOTIDE SEQUENCE [LARGE SCALE GENOMIC DNA]</scope>
</reference>
<keyword evidence="1" id="KW-0812">Transmembrane</keyword>
<keyword evidence="1" id="KW-0472">Membrane</keyword>
<dbReference type="NCBIfam" id="TIGR02532">
    <property type="entry name" value="IV_pilin_GFxxxE"/>
    <property type="match status" value="1"/>
</dbReference>
<feature type="transmembrane region" description="Helical" evidence="1">
    <location>
        <begin position="28"/>
        <end position="51"/>
    </location>
</feature>
<dbReference type="AlphaFoldDB" id="A0A1F6EG22"/>
<dbReference type="EMBL" id="MFLY01000038">
    <property type="protein sequence ID" value="OGG72594.1"/>
    <property type="molecule type" value="Genomic_DNA"/>
</dbReference>
<evidence type="ECO:0000313" key="3">
    <source>
        <dbReference type="Proteomes" id="UP000177306"/>
    </source>
</evidence>
<gene>
    <name evidence="2" type="ORF">A3A38_02890</name>
</gene>
<comment type="caution">
    <text evidence="2">The sequence shown here is derived from an EMBL/GenBank/DDBJ whole genome shotgun (WGS) entry which is preliminary data.</text>
</comment>